<dbReference type="InterPro" id="IPR010263">
    <property type="entry name" value="T6SS_TssK"/>
</dbReference>
<organism evidence="1 2">
    <name type="scientific">Paraferrimonas sedimenticola</name>
    <dbReference type="NCBI Taxonomy" id="375674"/>
    <lineage>
        <taxon>Bacteria</taxon>
        <taxon>Pseudomonadati</taxon>
        <taxon>Pseudomonadota</taxon>
        <taxon>Gammaproteobacteria</taxon>
        <taxon>Alteromonadales</taxon>
        <taxon>Ferrimonadaceae</taxon>
        <taxon>Paraferrimonas</taxon>
    </lineage>
</organism>
<gene>
    <name evidence="1" type="ORF">GCM10007895_21410</name>
</gene>
<keyword evidence="2" id="KW-1185">Reference proteome</keyword>
<dbReference type="Proteomes" id="UP001161422">
    <property type="component" value="Unassembled WGS sequence"/>
</dbReference>
<evidence type="ECO:0000313" key="1">
    <source>
        <dbReference type="EMBL" id="GLP96835.1"/>
    </source>
</evidence>
<dbReference type="AlphaFoldDB" id="A0AA37W102"/>
<reference evidence="1" key="1">
    <citation type="journal article" date="2014" name="Int. J. Syst. Evol. Microbiol.">
        <title>Complete genome sequence of Corynebacterium casei LMG S-19264T (=DSM 44701T), isolated from a smear-ripened cheese.</title>
        <authorList>
            <consortium name="US DOE Joint Genome Institute (JGI-PGF)"/>
            <person name="Walter F."/>
            <person name="Albersmeier A."/>
            <person name="Kalinowski J."/>
            <person name="Ruckert C."/>
        </authorList>
    </citation>
    <scope>NUCLEOTIDE SEQUENCE</scope>
    <source>
        <strain evidence="1">NBRC 101628</strain>
    </source>
</reference>
<proteinExistence type="predicted"/>
<dbReference type="PANTHER" id="PTHR35566">
    <property type="entry name" value="BLR3599 PROTEIN"/>
    <property type="match status" value="1"/>
</dbReference>
<dbReference type="NCBIfam" id="TIGR03353">
    <property type="entry name" value="VI_chp_4"/>
    <property type="match status" value="1"/>
</dbReference>
<dbReference type="PANTHER" id="PTHR35566:SF1">
    <property type="entry name" value="TYPE VI SECRETION SYSTEM BASEPLATE COMPONENT TSSK1"/>
    <property type="match status" value="1"/>
</dbReference>
<dbReference type="Pfam" id="PF05936">
    <property type="entry name" value="T6SS_VasE"/>
    <property type="match status" value="1"/>
</dbReference>
<reference evidence="1" key="2">
    <citation type="submission" date="2023-01" db="EMBL/GenBank/DDBJ databases">
        <title>Draft genome sequence of Paraferrimonas sedimenticola strain NBRC 101628.</title>
        <authorList>
            <person name="Sun Q."/>
            <person name="Mori K."/>
        </authorList>
    </citation>
    <scope>NUCLEOTIDE SEQUENCE</scope>
    <source>
        <strain evidence="1">NBRC 101628</strain>
    </source>
</reference>
<name>A0AA37W102_9GAMM</name>
<accession>A0AA37W102</accession>
<evidence type="ECO:0000313" key="2">
    <source>
        <dbReference type="Proteomes" id="UP001161422"/>
    </source>
</evidence>
<dbReference type="EMBL" id="BSNC01000005">
    <property type="protein sequence ID" value="GLP96835.1"/>
    <property type="molecule type" value="Genomic_DNA"/>
</dbReference>
<comment type="caution">
    <text evidence="1">The sequence shown here is derived from an EMBL/GenBank/DDBJ whole genome shotgun (WGS) entry which is preliminary data.</text>
</comment>
<dbReference type="RefSeq" id="WP_095504149.1">
    <property type="nucleotide sequence ID" value="NZ_BSNC01000005.1"/>
</dbReference>
<protein>
    <submittedName>
        <fullName evidence="1">Type VI secretion system-associated protein</fullName>
    </submittedName>
</protein>
<sequence>MTGKVVWSDGMLLQSAHFQAENRYSEWYVDARVRPLLAYSWGYSHLKLNRDLLLTGQIGVLRASGVMPDGAPFSCSKAEGLPAPYRLEPDSRDLLIYLALPASTLDGAEIAPRDVDEPSKRYRAFLSDHKDVTPYSTESTELELAQLNPTLKPASELGSGWIGLPIAKVKSISSDGSVELYENWVPPTLSCGLSETTERWFTAPLGLIEQKRRGLAARHSHTAEQTEHRSLLLLQILSKARAILWHQQGLPTLHPESLFCFYAGLLGELTWLEPNAHQLEDIQYDHNEPALSFERVIQRLMKLLAQAENSSAIKLTVTKKDHGYWISTMEEIESVAGYQLIMAINSNLPDSTVKSTFAEQLKAAPIEKIRDLVQRQLLGLNISHIEASPASVPYQENRVYFEIDGKGALWDELLNSSALAFHLGQEWQSTVIELWAVGGEN</sequence>